<evidence type="ECO:0000313" key="2">
    <source>
        <dbReference type="EMBL" id="BEP28310.1"/>
    </source>
</evidence>
<evidence type="ECO:0000259" key="1">
    <source>
        <dbReference type="PROSITE" id="PS50887"/>
    </source>
</evidence>
<protein>
    <recommendedName>
        <fullName evidence="1">GGDEF domain-containing protein</fullName>
    </recommendedName>
</protein>
<dbReference type="RefSeq" id="WP_338536636.1">
    <property type="nucleotide sequence ID" value="NZ_AP028654.1"/>
</dbReference>
<accession>A0AAU9ETC7</accession>
<dbReference type="PROSITE" id="PS50887">
    <property type="entry name" value="GGDEF"/>
    <property type="match status" value="1"/>
</dbReference>
<dbReference type="NCBIfam" id="TIGR00254">
    <property type="entry name" value="GGDEF"/>
    <property type="match status" value="1"/>
</dbReference>
<keyword evidence="3" id="KW-1185">Reference proteome</keyword>
<dbReference type="SUPFAM" id="SSF55073">
    <property type="entry name" value="Nucleotide cyclase"/>
    <property type="match status" value="1"/>
</dbReference>
<dbReference type="GO" id="GO:1902201">
    <property type="term" value="P:negative regulation of bacterial-type flagellum-dependent cell motility"/>
    <property type="evidence" value="ECO:0007669"/>
    <property type="project" value="TreeGrafter"/>
</dbReference>
<organism evidence="2 3">
    <name type="scientific">Helicovermis profundi</name>
    <dbReference type="NCBI Taxonomy" id="3065157"/>
    <lineage>
        <taxon>Bacteria</taxon>
        <taxon>Bacillati</taxon>
        <taxon>Bacillota</taxon>
        <taxon>Clostridia</taxon>
        <taxon>Helicovermis</taxon>
    </lineage>
</organism>
<dbReference type="AlphaFoldDB" id="A0AAU9ETC7"/>
<proteinExistence type="predicted"/>
<dbReference type="InterPro" id="IPR043128">
    <property type="entry name" value="Rev_trsase/Diguanyl_cyclase"/>
</dbReference>
<dbReference type="InterPro" id="IPR000160">
    <property type="entry name" value="GGDEF_dom"/>
</dbReference>
<reference evidence="2 3" key="1">
    <citation type="submission" date="2023-08" db="EMBL/GenBank/DDBJ databases">
        <title>Helicovermis profunda gen. nov., sp. nov., a novel mesophilic, fermentative bacterium within the Bacillota from a deep-sea hydrothermal vent chimney.</title>
        <authorList>
            <person name="Miyazaki U."/>
            <person name="Mizutani D."/>
            <person name="Hashimoto Y."/>
            <person name="Tame A."/>
            <person name="Sawayama S."/>
            <person name="Miyazaki J."/>
            <person name="Takai K."/>
            <person name="Nakagawa S."/>
        </authorList>
    </citation>
    <scope>NUCLEOTIDE SEQUENCE [LARGE SCALE GENOMIC DNA]</scope>
    <source>
        <strain evidence="2 3">S502</strain>
    </source>
</reference>
<evidence type="ECO:0000313" key="3">
    <source>
        <dbReference type="Proteomes" id="UP001321786"/>
    </source>
</evidence>
<dbReference type="InterPro" id="IPR029787">
    <property type="entry name" value="Nucleotide_cyclase"/>
</dbReference>
<dbReference type="EMBL" id="AP028654">
    <property type="protein sequence ID" value="BEP28310.1"/>
    <property type="molecule type" value="Genomic_DNA"/>
</dbReference>
<dbReference type="SMART" id="SM00267">
    <property type="entry name" value="GGDEF"/>
    <property type="match status" value="1"/>
</dbReference>
<dbReference type="Proteomes" id="UP001321786">
    <property type="component" value="Chromosome"/>
</dbReference>
<gene>
    <name evidence="2" type="ORF">HLPR_06410</name>
</gene>
<dbReference type="CDD" id="cd01949">
    <property type="entry name" value="GGDEF"/>
    <property type="match status" value="1"/>
</dbReference>
<dbReference type="GO" id="GO:0005886">
    <property type="term" value="C:plasma membrane"/>
    <property type="evidence" value="ECO:0007669"/>
    <property type="project" value="TreeGrafter"/>
</dbReference>
<dbReference type="Pfam" id="PF00990">
    <property type="entry name" value="GGDEF"/>
    <property type="match status" value="1"/>
</dbReference>
<sequence length="239" mass="27776">MVCENCISTRSIQTGKSYIKIEHNGKYAFMVTTSPIKYNNKTFILELLRHVKNEDVISTVNILDYKDITKTLKKRNIELVTDSLTGVYNRKFIDERIPYKLAFFQNFKEDFSLLLCDIDNFKYINDTYGHLAGDFVLQEFSKRLDKIIRKDIDWVARYGGDEFIILLDKINLKSTIIVANKLKESISDTPIILENTEIHITASFGFVKPNKEDTYGSILKRVDKHLYESKTTGKNKISY</sequence>
<dbReference type="FunFam" id="3.30.70.270:FF:000001">
    <property type="entry name" value="Diguanylate cyclase domain protein"/>
    <property type="match status" value="1"/>
</dbReference>
<feature type="domain" description="GGDEF" evidence="1">
    <location>
        <begin position="109"/>
        <end position="239"/>
    </location>
</feature>
<name>A0AAU9ETC7_9FIRM</name>
<dbReference type="PANTHER" id="PTHR45138:SF9">
    <property type="entry name" value="DIGUANYLATE CYCLASE DGCM-RELATED"/>
    <property type="match status" value="1"/>
</dbReference>
<dbReference type="GO" id="GO:0043709">
    <property type="term" value="P:cell adhesion involved in single-species biofilm formation"/>
    <property type="evidence" value="ECO:0007669"/>
    <property type="project" value="TreeGrafter"/>
</dbReference>
<dbReference type="PANTHER" id="PTHR45138">
    <property type="entry name" value="REGULATORY COMPONENTS OF SENSORY TRANSDUCTION SYSTEM"/>
    <property type="match status" value="1"/>
</dbReference>
<dbReference type="GO" id="GO:0052621">
    <property type="term" value="F:diguanylate cyclase activity"/>
    <property type="evidence" value="ECO:0007669"/>
    <property type="project" value="TreeGrafter"/>
</dbReference>
<dbReference type="KEGG" id="hprf:HLPR_06410"/>
<dbReference type="Gene3D" id="3.30.70.270">
    <property type="match status" value="1"/>
</dbReference>
<dbReference type="InterPro" id="IPR050469">
    <property type="entry name" value="Diguanylate_Cyclase"/>
</dbReference>